<evidence type="ECO:0000313" key="15">
    <source>
        <dbReference type="EnsemblPlants" id="PGSC0003DMT400091802"/>
    </source>
</evidence>
<name>M1DNF5_SOLTU</name>
<evidence type="ECO:0000256" key="2">
    <source>
        <dbReference type="ARBA" id="ARBA00022670"/>
    </source>
</evidence>
<dbReference type="OrthoDB" id="406838at2759"/>
<dbReference type="PANTHER" id="PTHR10201:SF236">
    <property type="entry name" value="METALLOENDOPROTEINASE 3-MMP-LIKE"/>
    <property type="match status" value="1"/>
</dbReference>
<comment type="similarity">
    <text evidence="1">Belongs to the peptidase M10A family. Matrix metalloproteinases (MMPs) subfamily.</text>
</comment>
<keyword evidence="2" id="KW-0645">Protease</keyword>
<dbReference type="PaxDb" id="4113-PGSC0003DMT400091802"/>
<evidence type="ECO:0000256" key="13">
    <source>
        <dbReference type="SAM" id="SignalP"/>
    </source>
</evidence>
<dbReference type="SUPFAM" id="SSF55486">
    <property type="entry name" value="Metalloproteases ('zincins'), catalytic domain"/>
    <property type="match status" value="1"/>
</dbReference>
<dbReference type="eggNOG" id="KOG1565">
    <property type="taxonomic scope" value="Eukaryota"/>
</dbReference>
<feature type="binding site" evidence="11">
    <location>
        <position position="241"/>
    </location>
    <ligand>
        <name>Zn(2+)</name>
        <dbReference type="ChEBI" id="CHEBI:29105"/>
        <label>1</label>
    </ligand>
</feature>
<evidence type="ECO:0000256" key="11">
    <source>
        <dbReference type="PIRSR" id="PIRSR621190-2"/>
    </source>
</evidence>
<dbReference type="OMA" id="GPRWPPF"/>
<evidence type="ECO:0000256" key="1">
    <source>
        <dbReference type="ARBA" id="ARBA00009614"/>
    </source>
</evidence>
<feature type="active site" evidence="10">
    <location>
        <position position="279"/>
    </location>
</feature>
<organism evidence="15 16">
    <name type="scientific">Solanum tuberosum</name>
    <name type="common">Potato</name>
    <dbReference type="NCBI Taxonomy" id="4113"/>
    <lineage>
        <taxon>Eukaryota</taxon>
        <taxon>Viridiplantae</taxon>
        <taxon>Streptophyta</taxon>
        <taxon>Embryophyta</taxon>
        <taxon>Tracheophyta</taxon>
        <taxon>Spermatophyta</taxon>
        <taxon>Magnoliopsida</taxon>
        <taxon>eudicotyledons</taxon>
        <taxon>Gunneridae</taxon>
        <taxon>Pentapetalae</taxon>
        <taxon>asterids</taxon>
        <taxon>lamiids</taxon>
        <taxon>Solanales</taxon>
        <taxon>Solanaceae</taxon>
        <taxon>Solanoideae</taxon>
        <taxon>Solaneae</taxon>
        <taxon>Solanum</taxon>
    </lineage>
</organism>
<feature type="binding site" evidence="11">
    <location>
        <position position="253"/>
    </location>
    <ligand>
        <name>Ca(2+)</name>
        <dbReference type="ChEBI" id="CHEBI:29108"/>
        <label>3</label>
    </ligand>
</feature>
<dbReference type="InterPro" id="IPR033739">
    <property type="entry name" value="M10A_MMP"/>
</dbReference>
<evidence type="ECO:0000256" key="3">
    <source>
        <dbReference type="ARBA" id="ARBA00022723"/>
    </source>
</evidence>
<dbReference type="GeneID" id="102588144"/>
<feature type="binding site" evidence="11">
    <location>
        <position position="233"/>
    </location>
    <ligand>
        <name>Ca(2+)</name>
        <dbReference type="ChEBI" id="CHEBI:29108"/>
        <label>3</label>
    </ligand>
</feature>
<keyword evidence="6 11" id="KW-0862">Zinc</keyword>
<feature type="binding site" evidence="11">
    <location>
        <position position="288"/>
    </location>
    <ligand>
        <name>Zn(2+)</name>
        <dbReference type="ChEBI" id="CHEBI:29105"/>
        <label>2</label>
        <note>catalytic</note>
    </ligand>
</feature>
<dbReference type="Pfam" id="PF00413">
    <property type="entry name" value="Peptidase_M10"/>
    <property type="match status" value="1"/>
</dbReference>
<dbReference type="InterPro" id="IPR024079">
    <property type="entry name" value="MetalloPept_cat_dom_sf"/>
</dbReference>
<dbReference type="HOGENOM" id="CLU_015489_4_0_1"/>
<feature type="binding site" evidence="11">
    <location>
        <position position="226"/>
    </location>
    <ligand>
        <name>Zn(2+)</name>
        <dbReference type="ChEBI" id="CHEBI:29105"/>
        <label>1</label>
    </ligand>
</feature>
<dbReference type="GO" id="GO:0006508">
    <property type="term" value="P:proteolysis"/>
    <property type="evidence" value="ECO:0007669"/>
    <property type="project" value="UniProtKB-KW"/>
</dbReference>
<dbReference type="InterPro" id="IPR006026">
    <property type="entry name" value="Peptidase_Metallo"/>
</dbReference>
<feature type="binding site" evidence="11">
    <location>
        <position position="256"/>
    </location>
    <ligand>
        <name>Ca(2+)</name>
        <dbReference type="ChEBI" id="CHEBI:29108"/>
        <label>3</label>
    </ligand>
</feature>
<evidence type="ECO:0000256" key="10">
    <source>
        <dbReference type="PIRSR" id="PIRSR621190-1"/>
    </source>
</evidence>
<dbReference type="GO" id="GO:0030198">
    <property type="term" value="P:extracellular matrix organization"/>
    <property type="evidence" value="ECO:0000318"/>
    <property type="project" value="GO_Central"/>
</dbReference>
<sequence length="369" mass="41748">MRIFLFSLVNIVALIIVASSAPVSAHSSPVSAHFYNNVSTIPRSLIPSNSTWNHFNKYLGCRVGQKIKGLAKIKQYFQHFGYIDNSLSNDFTDEFDQLLFSALKTYQLNFNLNITGEFDIPTLQHMVKPRCGNPDIVNGTTHMNSGKTPTDHTVAHFSFFEGQPRWPSSKSKLKYAFLPENQLTDSVKVAFRRAFDKWSKVTPLTFKEMDSYRLADIRIGFFVRDHGNGNPFDGPMKILAHTFAPPTGFFHLDGEENWVVDGEYLKEGMVDLESVAVHEIRHLLGLDHSFEKEAIMFPTLEDGTRKVELSRDDIEGVQMLYGSNPNYNGSSTIYTHRQDNDISGYSTFGSLCPHWIIGFFLALLLSISI</sequence>
<feature type="chain" id="PRO_5004014618" evidence="13">
    <location>
        <begin position="26"/>
        <end position="369"/>
    </location>
</feature>
<dbReference type="KEGG" id="sot:102588144"/>
<dbReference type="GO" id="GO:0030574">
    <property type="term" value="P:collagen catabolic process"/>
    <property type="evidence" value="ECO:0000318"/>
    <property type="project" value="GO_Central"/>
</dbReference>
<feature type="domain" description="Peptidase metallopeptidase" evidence="14">
    <location>
        <begin position="162"/>
        <end position="323"/>
    </location>
</feature>
<feature type="binding site" evidence="11">
    <location>
        <position position="282"/>
    </location>
    <ligand>
        <name>Zn(2+)</name>
        <dbReference type="ChEBI" id="CHEBI:29105"/>
        <label>2</label>
        <note>catalytic</note>
    </ligand>
</feature>
<dbReference type="EnsemblPlants" id="PGSC0003DMT400091802">
    <property type="protein sequence ID" value="PGSC0003DMT400091802"/>
    <property type="gene ID" value="PGSC0003DMG400041373"/>
</dbReference>
<comment type="cofactor">
    <cofactor evidence="11">
        <name>Ca(2+)</name>
        <dbReference type="ChEBI" id="CHEBI:29108"/>
    </cofactor>
    <text evidence="11">Can bind about 5 Ca(2+) ions per subunit.</text>
</comment>
<dbReference type="FunFam" id="3.40.390.10:FF:000018">
    <property type="entry name" value="Metalloendoproteinase 1"/>
    <property type="match status" value="1"/>
</dbReference>
<accession>M1DNF5</accession>
<dbReference type="InterPro" id="IPR036365">
    <property type="entry name" value="PGBD-like_sf"/>
</dbReference>
<keyword evidence="7" id="KW-0482">Metalloprotease</keyword>
<dbReference type="GO" id="GO:0004222">
    <property type="term" value="F:metalloendopeptidase activity"/>
    <property type="evidence" value="ECO:0000318"/>
    <property type="project" value="GO_Central"/>
</dbReference>
<dbReference type="GO" id="GO:0008270">
    <property type="term" value="F:zinc ion binding"/>
    <property type="evidence" value="ECO:0007669"/>
    <property type="project" value="InterPro"/>
</dbReference>
<dbReference type="InParanoid" id="M1DNF5"/>
<feature type="binding site" evidence="11">
    <location>
        <position position="256"/>
    </location>
    <ligand>
        <name>Ca(2+)</name>
        <dbReference type="ChEBI" id="CHEBI:29108"/>
        <label>1</label>
    </ligand>
</feature>
<evidence type="ECO:0000256" key="12">
    <source>
        <dbReference type="PIRSR" id="PIRSR621190-5"/>
    </source>
</evidence>
<reference evidence="15" key="2">
    <citation type="submission" date="2015-06" db="UniProtKB">
        <authorList>
            <consortium name="EnsemblPlants"/>
        </authorList>
    </citation>
    <scope>IDENTIFICATION</scope>
    <source>
        <strain evidence="15">DM1-3 516 R44</strain>
    </source>
</reference>
<feature type="binding site" evidence="11">
    <location>
        <position position="251"/>
    </location>
    <ligand>
        <name>Zn(2+)</name>
        <dbReference type="ChEBI" id="CHEBI:29105"/>
        <label>1</label>
    </ligand>
</feature>
<feature type="binding site" description="in inhibited form" evidence="11">
    <location>
        <position position="131"/>
    </location>
    <ligand>
        <name>Zn(2+)</name>
        <dbReference type="ChEBI" id="CHEBI:29105"/>
        <label>2</label>
        <note>catalytic</note>
    </ligand>
</feature>
<dbReference type="InterPro" id="IPR021158">
    <property type="entry name" value="Pept_M10A_Zn_BS"/>
</dbReference>
<evidence type="ECO:0000256" key="6">
    <source>
        <dbReference type="ARBA" id="ARBA00022833"/>
    </source>
</evidence>
<dbReference type="Pfam" id="PF01471">
    <property type="entry name" value="PG_binding_1"/>
    <property type="match status" value="1"/>
</dbReference>
<keyword evidence="11" id="KW-0106">Calcium</keyword>
<evidence type="ECO:0000256" key="9">
    <source>
        <dbReference type="ARBA" id="ARBA00023180"/>
    </source>
</evidence>
<keyword evidence="3 11" id="KW-0479">Metal-binding</keyword>
<feature type="binding site" evidence="11">
    <location>
        <position position="296"/>
    </location>
    <ligand>
        <name>Zn(2+)</name>
        <dbReference type="ChEBI" id="CHEBI:29105"/>
        <label>2</label>
        <note>catalytic</note>
    </ligand>
</feature>
<evidence type="ECO:0000256" key="7">
    <source>
        <dbReference type="ARBA" id="ARBA00023049"/>
    </source>
</evidence>
<gene>
    <name evidence="15" type="primary">LOC102588144</name>
</gene>
<feature type="binding site" evidence="11">
    <location>
        <position position="216"/>
    </location>
    <ligand>
        <name>Ca(2+)</name>
        <dbReference type="ChEBI" id="CHEBI:29108"/>
        <label>2</label>
    </ligand>
</feature>
<feature type="signal peptide" evidence="13">
    <location>
        <begin position="1"/>
        <end position="25"/>
    </location>
</feature>
<evidence type="ECO:0000259" key="14">
    <source>
        <dbReference type="SMART" id="SM00235"/>
    </source>
</evidence>
<feature type="binding site" evidence="11">
    <location>
        <position position="278"/>
    </location>
    <ligand>
        <name>Zn(2+)</name>
        <dbReference type="ChEBI" id="CHEBI:29105"/>
        <label>2</label>
        <note>catalytic</note>
    </ligand>
</feature>
<dbReference type="PANTHER" id="PTHR10201">
    <property type="entry name" value="MATRIX METALLOPROTEINASE"/>
    <property type="match status" value="1"/>
</dbReference>
<dbReference type="RefSeq" id="XP_006367952.1">
    <property type="nucleotide sequence ID" value="XM_006367890.1"/>
</dbReference>
<evidence type="ECO:0000256" key="4">
    <source>
        <dbReference type="ARBA" id="ARBA00022729"/>
    </source>
</evidence>
<dbReference type="PRINTS" id="PR00138">
    <property type="entry name" value="MATRIXIN"/>
</dbReference>
<dbReference type="AlphaFoldDB" id="M1DNF5"/>
<keyword evidence="9" id="KW-0325">Glycoprotein</keyword>
<keyword evidence="8" id="KW-0865">Zymogen</keyword>
<proteinExistence type="inferred from homology"/>
<dbReference type="MEROPS" id="M10.A05"/>
<reference evidence="16" key="1">
    <citation type="journal article" date="2011" name="Nature">
        <title>Genome sequence and analysis of the tuber crop potato.</title>
        <authorList>
            <consortium name="The Potato Genome Sequencing Consortium"/>
        </authorList>
    </citation>
    <scope>NUCLEOTIDE SEQUENCE [LARGE SCALE GENOMIC DNA]</scope>
    <source>
        <strain evidence="16">cv. DM1-3 516 R44</strain>
    </source>
</reference>
<keyword evidence="16" id="KW-1185">Reference proteome</keyword>
<feature type="binding site" evidence="11">
    <location>
        <position position="234"/>
    </location>
    <ligand>
        <name>Ca(2+)</name>
        <dbReference type="ChEBI" id="CHEBI:29108"/>
        <label>3</label>
    </ligand>
</feature>
<dbReference type="Proteomes" id="UP000011115">
    <property type="component" value="Unassembled WGS sequence"/>
</dbReference>
<feature type="short sequence motif" description="Cysteine switch" evidence="12">
    <location>
        <begin position="129"/>
        <end position="154"/>
    </location>
</feature>
<comment type="cofactor">
    <cofactor evidence="11">
        <name>Zn(2+)</name>
        <dbReference type="ChEBI" id="CHEBI:29105"/>
    </cofactor>
    <text evidence="11">Binds 2 Zn(2+) ions per subunit.</text>
</comment>
<dbReference type="GO" id="GO:0031012">
    <property type="term" value="C:extracellular matrix"/>
    <property type="evidence" value="ECO:0007669"/>
    <property type="project" value="InterPro"/>
</dbReference>
<keyword evidence="5" id="KW-0378">Hydrolase</keyword>
<dbReference type="Gene3D" id="3.40.390.10">
    <property type="entry name" value="Collagenase (Catalytic Domain)"/>
    <property type="match status" value="1"/>
</dbReference>
<dbReference type="InterPro" id="IPR002477">
    <property type="entry name" value="Peptidoglycan-bd-like"/>
</dbReference>
<evidence type="ECO:0000256" key="5">
    <source>
        <dbReference type="ARBA" id="ARBA00022801"/>
    </source>
</evidence>
<evidence type="ECO:0000256" key="8">
    <source>
        <dbReference type="ARBA" id="ARBA00023145"/>
    </source>
</evidence>
<dbReference type="InterPro" id="IPR021190">
    <property type="entry name" value="Pept_M10A"/>
</dbReference>
<protein>
    <submittedName>
        <fullName evidence="15">Matrix metalloprotease 1</fullName>
    </submittedName>
</protein>
<dbReference type="SMART" id="SM00235">
    <property type="entry name" value="ZnMc"/>
    <property type="match status" value="1"/>
</dbReference>
<dbReference type="InterPro" id="IPR001818">
    <property type="entry name" value="Pept_M10_metallopeptidase"/>
</dbReference>
<dbReference type="SUPFAM" id="SSF47090">
    <property type="entry name" value="PGBD-like"/>
    <property type="match status" value="1"/>
</dbReference>
<keyword evidence="4 13" id="KW-0732">Signal</keyword>
<dbReference type="Gramene" id="PGSC0003DMT400091802">
    <property type="protein sequence ID" value="PGSC0003DMT400091802"/>
    <property type="gene ID" value="PGSC0003DMG400041373"/>
</dbReference>
<dbReference type="CDD" id="cd04278">
    <property type="entry name" value="ZnMc_MMP"/>
    <property type="match status" value="1"/>
</dbReference>
<evidence type="ECO:0000313" key="16">
    <source>
        <dbReference type="Proteomes" id="UP000011115"/>
    </source>
</evidence>
<dbReference type="PROSITE" id="PS00546">
    <property type="entry name" value="CYSTEINE_SWITCH"/>
    <property type="match status" value="1"/>
</dbReference>